<evidence type="ECO:0000259" key="2">
    <source>
        <dbReference type="Pfam" id="PF00582"/>
    </source>
</evidence>
<evidence type="ECO:0000256" key="1">
    <source>
        <dbReference type="ARBA" id="ARBA00008791"/>
    </source>
</evidence>
<dbReference type="KEGG" id="halx:M0R89_18145"/>
<dbReference type="PRINTS" id="PR01438">
    <property type="entry name" value="UNVRSLSTRESS"/>
</dbReference>
<protein>
    <submittedName>
        <fullName evidence="3">Universal stress protein</fullName>
    </submittedName>
</protein>
<comment type="similarity">
    <text evidence="1">Belongs to the universal stress protein A family.</text>
</comment>
<accession>A0A8U0HUB6</accession>
<keyword evidence="4" id="KW-1185">Reference proteome</keyword>
<proteinExistence type="inferred from homology"/>
<dbReference type="InterPro" id="IPR006015">
    <property type="entry name" value="Universal_stress_UspA"/>
</dbReference>
<dbReference type="GeneID" id="72187162"/>
<gene>
    <name evidence="3" type="ORF">M0R89_18145</name>
</gene>
<dbReference type="AlphaFoldDB" id="A0A8U0HUB6"/>
<organism evidence="3 4">
    <name type="scientific">Halorussus limi</name>
    <dbReference type="NCBI Taxonomy" id="2938695"/>
    <lineage>
        <taxon>Archaea</taxon>
        <taxon>Methanobacteriati</taxon>
        <taxon>Methanobacteriota</taxon>
        <taxon>Stenosarchaea group</taxon>
        <taxon>Halobacteria</taxon>
        <taxon>Halobacteriales</taxon>
        <taxon>Haladaptataceae</taxon>
        <taxon>Halorussus</taxon>
    </lineage>
</organism>
<dbReference type="SUPFAM" id="SSF52402">
    <property type="entry name" value="Adenine nucleotide alpha hydrolases-like"/>
    <property type="match status" value="1"/>
</dbReference>
<reference evidence="3 4" key="1">
    <citation type="submission" date="2022-04" db="EMBL/GenBank/DDBJ databases">
        <title>Diverse halophilic archaea isolated from saline environments.</title>
        <authorList>
            <person name="Cui H.-L."/>
        </authorList>
    </citation>
    <scope>NUCLEOTIDE SEQUENCE [LARGE SCALE GENOMIC DNA]</scope>
    <source>
        <strain evidence="3 4">XZYJT49</strain>
    </source>
</reference>
<evidence type="ECO:0000313" key="3">
    <source>
        <dbReference type="EMBL" id="UPV74439.1"/>
    </source>
</evidence>
<dbReference type="PANTHER" id="PTHR46268:SF15">
    <property type="entry name" value="UNIVERSAL STRESS PROTEIN HP_0031"/>
    <property type="match status" value="1"/>
</dbReference>
<dbReference type="InterPro" id="IPR014729">
    <property type="entry name" value="Rossmann-like_a/b/a_fold"/>
</dbReference>
<dbReference type="PANTHER" id="PTHR46268">
    <property type="entry name" value="STRESS RESPONSE PROTEIN NHAX"/>
    <property type="match status" value="1"/>
</dbReference>
<dbReference type="Proteomes" id="UP000830729">
    <property type="component" value="Chromosome"/>
</dbReference>
<dbReference type="InterPro" id="IPR006016">
    <property type="entry name" value="UspA"/>
</dbReference>
<name>A0A8U0HUB6_9EURY</name>
<feature type="domain" description="UspA" evidence="2">
    <location>
        <begin position="3"/>
        <end position="149"/>
    </location>
</feature>
<dbReference type="Pfam" id="PF00582">
    <property type="entry name" value="Usp"/>
    <property type="match status" value="1"/>
</dbReference>
<sequence length="149" mass="15691">MKYLVAVDGSEPSMDALRYAVEQAAATGADVTAVSVVVPDQFFTGGDDPPTSYTEAADELVAEDVEDAEEEAQAVLDEAAEVGEQTGVEVETGLLYGEPVEVLTEFADDEGYDAVFVGHRGLSERYEGLVGSTAKELVGRATVPVTVVR</sequence>
<dbReference type="RefSeq" id="WP_248650484.1">
    <property type="nucleotide sequence ID" value="NZ_CP096659.1"/>
</dbReference>
<dbReference type="Gene3D" id="3.40.50.620">
    <property type="entry name" value="HUPs"/>
    <property type="match status" value="1"/>
</dbReference>
<evidence type="ECO:0000313" key="4">
    <source>
        <dbReference type="Proteomes" id="UP000830729"/>
    </source>
</evidence>
<dbReference type="EMBL" id="CP096659">
    <property type="protein sequence ID" value="UPV74439.1"/>
    <property type="molecule type" value="Genomic_DNA"/>
</dbReference>
<dbReference type="CDD" id="cd00293">
    <property type="entry name" value="USP-like"/>
    <property type="match status" value="1"/>
</dbReference>